<protein>
    <submittedName>
        <fullName evidence="1">Uncharacterized protein</fullName>
    </submittedName>
</protein>
<proteinExistence type="predicted"/>
<accession>A0A8J6BXR4</accession>
<name>A0A8J6BXR4_ZIZPA</name>
<evidence type="ECO:0000313" key="1">
    <source>
        <dbReference type="EMBL" id="KAG8099597.1"/>
    </source>
</evidence>
<reference evidence="1" key="2">
    <citation type="submission" date="2021-02" db="EMBL/GenBank/DDBJ databases">
        <authorList>
            <person name="Kimball J.A."/>
            <person name="Haas M.W."/>
            <person name="Macchietto M."/>
            <person name="Kono T."/>
            <person name="Duquette J."/>
            <person name="Shao M."/>
        </authorList>
    </citation>
    <scope>NUCLEOTIDE SEQUENCE</scope>
    <source>
        <tissue evidence="1">Fresh leaf tissue</tissue>
    </source>
</reference>
<dbReference type="EMBL" id="JAAALK010000079">
    <property type="protein sequence ID" value="KAG8099597.1"/>
    <property type="molecule type" value="Genomic_DNA"/>
</dbReference>
<gene>
    <name evidence="1" type="ORF">GUJ93_ZPchr0013g37736</name>
</gene>
<sequence length="55" mass="6488">MRMPVVDWWCSEVLGLWDTLIRWAVLDSTIFAFWAKTPQRCSLKRSVEMQEAGEL</sequence>
<dbReference type="Proteomes" id="UP000729402">
    <property type="component" value="Unassembled WGS sequence"/>
</dbReference>
<keyword evidence="2" id="KW-1185">Reference proteome</keyword>
<reference evidence="1" key="1">
    <citation type="journal article" date="2021" name="bioRxiv">
        <title>Whole Genome Assembly and Annotation of Northern Wild Rice, Zizania palustris L., Supports a Whole Genome Duplication in the Zizania Genus.</title>
        <authorList>
            <person name="Haas M."/>
            <person name="Kono T."/>
            <person name="Macchietto M."/>
            <person name="Millas R."/>
            <person name="McGilp L."/>
            <person name="Shao M."/>
            <person name="Duquette J."/>
            <person name="Hirsch C.N."/>
            <person name="Kimball J."/>
        </authorList>
    </citation>
    <scope>NUCLEOTIDE SEQUENCE</scope>
    <source>
        <tissue evidence="1">Fresh leaf tissue</tissue>
    </source>
</reference>
<evidence type="ECO:0000313" key="2">
    <source>
        <dbReference type="Proteomes" id="UP000729402"/>
    </source>
</evidence>
<organism evidence="1 2">
    <name type="scientific">Zizania palustris</name>
    <name type="common">Northern wild rice</name>
    <dbReference type="NCBI Taxonomy" id="103762"/>
    <lineage>
        <taxon>Eukaryota</taxon>
        <taxon>Viridiplantae</taxon>
        <taxon>Streptophyta</taxon>
        <taxon>Embryophyta</taxon>
        <taxon>Tracheophyta</taxon>
        <taxon>Spermatophyta</taxon>
        <taxon>Magnoliopsida</taxon>
        <taxon>Liliopsida</taxon>
        <taxon>Poales</taxon>
        <taxon>Poaceae</taxon>
        <taxon>BOP clade</taxon>
        <taxon>Oryzoideae</taxon>
        <taxon>Oryzeae</taxon>
        <taxon>Zizaniinae</taxon>
        <taxon>Zizania</taxon>
    </lineage>
</organism>
<dbReference type="AlphaFoldDB" id="A0A8J6BXR4"/>
<comment type="caution">
    <text evidence="1">The sequence shown here is derived from an EMBL/GenBank/DDBJ whole genome shotgun (WGS) entry which is preliminary data.</text>
</comment>